<evidence type="ECO:0008006" key="3">
    <source>
        <dbReference type="Google" id="ProtNLM"/>
    </source>
</evidence>
<dbReference type="Proteomes" id="UP001151478">
    <property type="component" value="Unassembled WGS sequence"/>
</dbReference>
<dbReference type="RefSeq" id="WP_265724175.1">
    <property type="nucleotide sequence ID" value="NZ_JAOSLC020000002.1"/>
</dbReference>
<reference evidence="1" key="1">
    <citation type="submission" date="2023-02" db="EMBL/GenBank/DDBJ databases">
        <title>Polaribacter ponticola sp. nov., isolated from seawater.</title>
        <authorList>
            <person name="Baek J.H."/>
            <person name="Kim J.M."/>
            <person name="Choi D.G."/>
            <person name="Jeon C.O."/>
        </authorList>
    </citation>
    <scope>NUCLEOTIDE SEQUENCE</scope>
    <source>
        <strain evidence="1">MSW5</strain>
    </source>
</reference>
<dbReference type="EMBL" id="JAOSLC020000002">
    <property type="protein sequence ID" value="MDD7913108.1"/>
    <property type="molecule type" value="Genomic_DNA"/>
</dbReference>
<sequence length="159" mass="18900">MLKFTRYKKYFLKKQFNKVLIIKENNRVVCQNEIKTVGILTTDEISKWVNVKDEVEKILNLRNAKIYSFRPYKKHQEVSFKHFSEKDFSWNGHIHQPNFKSFTDEPFDLLIGYFDKENLYLESAVLNSNAKFKAGISKVNQQLYDIEIAEVPSKTDTFF</sequence>
<keyword evidence="2" id="KW-1185">Reference proteome</keyword>
<gene>
    <name evidence="1" type="ORF">N5A56_001060</name>
</gene>
<dbReference type="InterPro" id="IPR054207">
    <property type="entry name" value="DUF6913"/>
</dbReference>
<organism evidence="1 2">
    <name type="scientific">Polaribacter ponticola</name>
    <dbReference type="NCBI Taxonomy" id="2978475"/>
    <lineage>
        <taxon>Bacteria</taxon>
        <taxon>Pseudomonadati</taxon>
        <taxon>Bacteroidota</taxon>
        <taxon>Flavobacteriia</taxon>
        <taxon>Flavobacteriales</taxon>
        <taxon>Flavobacteriaceae</taxon>
    </lineage>
</organism>
<evidence type="ECO:0000313" key="1">
    <source>
        <dbReference type="EMBL" id="MDD7913108.1"/>
    </source>
</evidence>
<evidence type="ECO:0000313" key="2">
    <source>
        <dbReference type="Proteomes" id="UP001151478"/>
    </source>
</evidence>
<accession>A0ABT5S4S2</accession>
<proteinExistence type="predicted"/>
<comment type="caution">
    <text evidence="1">The sequence shown here is derived from an EMBL/GenBank/DDBJ whole genome shotgun (WGS) entry which is preliminary data.</text>
</comment>
<dbReference type="Pfam" id="PF21857">
    <property type="entry name" value="DUF6913"/>
    <property type="match status" value="1"/>
</dbReference>
<name>A0ABT5S4S2_9FLAO</name>
<protein>
    <recommendedName>
        <fullName evidence="3">JAB domain-containing protein</fullName>
    </recommendedName>
</protein>